<dbReference type="InterPro" id="IPR007523">
    <property type="entry name" value="NDUFAF3/AAMDC"/>
</dbReference>
<evidence type="ECO:0000313" key="2">
    <source>
        <dbReference type="Proteomes" id="UP000179360"/>
    </source>
</evidence>
<dbReference type="EMBL" id="MFSY01000112">
    <property type="protein sequence ID" value="OGI44784.1"/>
    <property type="molecule type" value="Genomic_DNA"/>
</dbReference>
<evidence type="ECO:0000313" key="1">
    <source>
        <dbReference type="EMBL" id="OGI44784.1"/>
    </source>
</evidence>
<protein>
    <recommendedName>
        <fullName evidence="3">Xcc1710-like domain-containing protein</fullName>
    </recommendedName>
</protein>
<dbReference type="Proteomes" id="UP000179360">
    <property type="component" value="Unassembled WGS sequence"/>
</dbReference>
<proteinExistence type="predicted"/>
<sequence length="125" mass="13413">MKIHLETGAGQNMIRAYGPGLITVNRAEYRASLIVTPRQIVPDWAPRSVAELARAHFAAVIGLAPEVVLLGTGARLRFPDTACTRALLEAKIGLEVMDTGAACRTYNILMAEGRRVAAALLMIEG</sequence>
<dbReference type="InterPro" id="IPR036748">
    <property type="entry name" value="MTH938-like_sf"/>
</dbReference>
<dbReference type="PANTHER" id="PTHR21192:SF2">
    <property type="entry name" value="NADH DEHYDROGENASE [UBIQUINONE] 1 ALPHA SUBCOMPLEX ASSEMBLY FACTOR 3"/>
    <property type="match status" value="1"/>
</dbReference>
<dbReference type="SUPFAM" id="SSF64076">
    <property type="entry name" value="MTH938-like"/>
    <property type="match status" value="1"/>
</dbReference>
<name>A0A1F6TI42_9PROT</name>
<dbReference type="PANTHER" id="PTHR21192">
    <property type="entry name" value="NUCLEAR PROTEIN E3-3"/>
    <property type="match status" value="1"/>
</dbReference>
<dbReference type="AlphaFoldDB" id="A0A1F6TI42"/>
<dbReference type="Gene3D" id="3.40.1230.10">
    <property type="entry name" value="MTH938-like"/>
    <property type="match status" value="1"/>
</dbReference>
<reference evidence="1 2" key="1">
    <citation type="journal article" date="2016" name="Nat. Commun.">
        <title>Thousands of microbial genomes shed light on interconnected biogeochemical processes in an aquifer system.</title>
        <authorList>
            <person name="Anantharaman K."/>
            <person name="Brown C.T."/>
            <person name="Hug L.A."/>
            <person name="Sharon I."/>
            <person name="Castelle C.J."/>
            <person name="Probst A.J."/>
            <person name="Thomas B.C."/>
            <person name="Singh A."/>
            <person name="Wilkins M.J."/>
            <person name="Karaoz U."/>
            <person name="Brodie E.L."/>
            <person name="Williams K.H."/>
            <person name="Hubbard S.S."/>
            <person name="Banfield J.F."/>
        </authorList>
    </citation>
    <scope>NUCLEOTIDE SEQUENCE [LARGE SCALE GENOMIC DNA]</scope>
</reference>
<dbReference type="CDD" id="cd05560">
    <property type="entry name" value="Xcc1710_like"/>
    <property type="match status" value="1"/>
</dbReference>
<comment type="caution">
    <text evidence="1">The sequence shown here is derived from an EMBL/GenBank/DDBJ whole genome shotgun (WGS) entry which is preliminary data.</text>
</comment>
<gene>
    <name evidence="1" type="ORF">A2637_00390</name>
</gene>
<evidence type="ECO:0008006" key="3">
    <source>
        <dbReference type="Google" id="ProtNLM"/>
    </source>
</evidence>
<organism evidence="1 2">
    <name type="scientific">Candidatus Muproteobacteria bacterium RIFCSPHIGHO2_01_FULL_65_16</name>
    <dbReference type="NCBI Taxonomy" id="1817764"/>
    <lineage>
        <taxon>Bacteria</taxon>
        <taxon>Pseudomonadati</taxon>
        <taxon>Pseudomonadota</taxon>
        <taxon>Candidatus Muproteobacteria</taxon>
    </lineage>
</organism>
<dbReference type="Pfam" id="PF04430">
    <property type="entry name" value="DUF498"/>
    <property type="match status" value="1"/>
</dbReference>
<dbReference type="STRING" id="1817764.A2637_00390"/>
<accession>A0A1F6TI42</accession>